<dbReference type="AlphaFoldDB" id="A0A7Y6B4P9"/>
<proteinExistence type="predicted"/>
<evidence type="ECO:0000313" key="3">
    <source>
        <dbReference type="Proteomes" id="UP000536441"/>
    </source>
</evidence>
<reference evidence="2 3" key="1">
    <citation type="submission" date="2020-05" db="EMBL/GenBank/DDBJ databases">
        <title>Genome Sequencing of Type Strains.</title>
        <authorList>
            <person name="Lemaire J.F."/>
            <person name="Inderbitzin P."/>
            <person name="Gregorio O.A."/>
            <person name="Collins S.B."/>
            <person name="Wespe N."/>
            <person name="Knight-Connoni V."/>
        </authorList>
    </citation>
    <scope>NUCLEOTIDE SEQUENCE [LARGE SCALE GENOMIC DNA]</scope>
    <source>
        <strain evidence="2 3">DSM 100049</strain>
    </source>
</reference>
<protein>
    <submittedName>
        <fullName evidence="2">Uncharacterized protein</fullName>
    </submittedName>
</protein>
<feature type="transmembrane region" description="Helical" evidence="1">
    <location>
        <begin position="21"/>
        <end position="44"/>
    </location>
</feature>
<comment type="caution">
    <text evidence="2">The sequence shown here is derived from an EMBL/GenBank/DDBJ whole genome shotgun (WGS) entry which is preliminary data.</text>
</comment>
<dbReference type="RefSeq" id="WP_175311571.1">
    <property type="nucleotide sequence ID" value="NZ_JABMCH010000062.1"/>
</dbReference>
<evidence type="ECO:0000313" key="2">
    <source>
        <dbReference type="EMBL" id="NUU46950.1"/>
    </source>
</evidence>
<evidence type="ECO:0000256" key="1">
    <source>
        <dbReference type="SAM" id="Phobius"/>
    </source>
</evidence>
<organism evidence="2 3">
    <name type="scientific">Sphingomonas zeae</name>
    <dbReference type="NCBI Taxonomy" id="1646122"/>
    <lineage>
        <taxon>Bacteria</taxon>
        <taxon>Pseudomonadati</taxon>
        <taxon>Pseudomonadota</taxon>
        <taxon>Alphaproteobacteria</taxon>
        <taxon>Sphingomonadales</taxon>
        <taxon>Sphingomonadaceae</taxon>
        <taxon>Sphingomonas</taxon>
    </lineage>
</organism>
<accession>A0A7Y6B4P9</accession>
<name>A0A7Y6B4P9_9SPHN</name>
<keyword evidence="3" id="KW-1185">Reference proteome</keyword>
<keyword evidence="1" id="KW-1133">Transmembrane helix</keyword>
<keyword evidence="1" id="KW-0472">Membrane</keyword>
<gene>
    <name evidence="2" type="ORF">HP438_08185</name>
</gene>
<dbReference type="EMBL" id="JABMCH010000062">
    <property type="protein sequence ID" value="NUU46950.1"/>
    <property type="molecule type" value="Genomic_DNA"/>
</dbReference>
<sequence>MLRVSAGRALDMRAHLRVTSGGLLAIGGLVSSILLSTAVLVGVATRHLSHRNRP</sequence>
<keyword evidence="1" id="KW-0812">Transmembrane</keyword>
<dbReference type="Proteomes" id="UP000536441">
    <property type="component" value="Unassembled WGS sequence"/>
</dbReference>